<keyword evidence="4" id="KW-1185">Reference proteome</keyword>
<dbReference type="PIRSF" id="PIRSF000090">
    <property type="entry name" value="Beta-ETF"/>
    <property type="match status" value="1"/>
</dbReference>
<dbReference type="CDD" id="cd01714">
    <property type="entry name" value="ETF_beta"/>
    <property type="match status" value="1"/>
</dbReference>
<sequence>MSLKIVVCIKQVPVSNNLKINPVTKNLVRSGEAGMMNPYDKNAIETALRLKDKWGGEIILISMGPPDFEMTLRQGLAMGCDDAVLLSSRQFGGADTLATGYVLSQAIKELKDVDLVLFGRQSVDADTSQVGPIVSEFLDCPQITFVSELHSHSNQSMTATRLLENMQQKIEFQLPAVVTVRSEMNEPRYPTPRNIQQSYKKDIRIWDEISLSVDPDRIGLKGSPTVVRSVWAPEKEAKATKVLKGTADEAVRELLIQLRATNLL</sequence>
<protein>
    <recommendedName>
        <fullName evidence="1">Electron transfer flavoprotein small subunit</fullName>
    </recommendedName>
</protein>
<dbReference type="SUPFAM" id="SSF52402">
    <property type="entry name" value="Adenine nucleotide alpha hydrolases-like"/>
    <property type="match status" value="1"/>
</dbReference>
<accession>A0A1H0ZCW4</accession>
<dbReference type="InterPro" id="IPR012255">
    <property type="entry name" value="ETF_b"/>
</dbReference>
<dbReference type="Pfam" id="PF01012">
    <property type="entry name" value="ETF"/>
    <property type="match status" value="1"/>
</dbReference>
<dbReference type="AlphaFoldDB" id="A0A1H0ZCW4"/>
<dbReference type="Gene3D" id="3.40.50.620">
    <property type="entry name" value="HUPs"/>
    <property type="match status" value="1"/>
</dbReference>
<evidence type="ECO:0000256" key="1">
    <source>
        <dbReference type="ARBA" id="ARBA00042002"/>
    </source>
</evidence>
<dbReference type="InterPro" id="IPR014729">
    <property type="entry name" value="Rossmann-like_a/b/a_fold"/>
</dbReference>
<organism evidence="3 4">
    <name type="scientific">Carnobacterium viridans</name>
    <dbReference type="NCBI Taxonomy" id="174587"/>
    <lineage>
        <taxon>Bacteria</taxon>
        <taxon>Bacillati</taxon>
        <taxon>Bacillota</taxon>
        <taxon>Bacilli</taxon>
        <taxon>Lactobacillales</taxon>
        <taxon>Carnobacteriaceae</taxon>
        <taxon>Carnobacterium</taxon>
    </lineage>
</organism>
<feature type="domain" description="Electron transfer flavoprotein alpha/beta-subunit N-terminal" evidence="2">
    <location>
        <begin position="24"/>
        <end position="215"/>
    </location>
</feature>
<evidence type="ECO:0000259" key="2">
    <source>
        <dbReference type="SMART" id="SM00893"/>
    </source>
</evidence>
<reference evidence="4" key="1">
    <citation type="submission" date="2016-10" db="EMBL/GenBank/DDBJ databases">
        <authorList>
            <person name="Varghese N."/>
            <person name="Submissions S."/>
        </authorList>
    </citation>
    <scope>NUCLEOTIDE SEQUENCE [LARGE SCALE GENOMIC DNA]</scope>
    <source>
        <strain evidence="4">MPL-11</strain>
    </source>
</reference>
<proteinExistence type="predicted"/>
<dbReference type="EMBL" id="FNJW01000008">
    <property type="protein sequence ID" value="SDQ25268.1"/>
    <property type="molecule type" value="Genomic_DNA"/>
</dbReference>
<dbReference type="Proteomes" id="UP000199481">
    <property type="component" value="Unassembled WGS sequence"/>
</dbReference>
<gene>
    <name evidence="3" type="ORF">SAMN04487752_1449</name>
</gene>
<dbReference type="SMART" id="SM00893">
    <property type="entry name" value="ETF"/>
    <property type="match status" value="1"/>
</dbReference>
<evidence type="ECO:0000313" key="3">
    <source>
        <dbReference type="EMBL" id="SDQ25268.1"/>
    </source>
</evidence>
<dbReference type="InterPro" id="IPR014730">
    <property type="entry name" value="ETF_a/b_N"/>
</dbReference>
<dbReference type="PANTHER" id="PTHR21294:SF17">
    <property type="entry name" value="PROTEIN FIXA"/>
    <property type="match status" value="1"/>
</dbReference>
<name>A0A1H0ZCW4_9LACT</name>
<dbReference type="GO" id="GO:0009055">
    <property type="term" value="F:electron transfer activity"/>
    <property type="evidence" value="ECO:0007669"/>
    <property type="project" value="InterPro"/>
</dbReference>
<dbReference type="PANTHER" id="PTHR21294">
    <property type="entry name" value="ELECTRON TRANSFER FLAVOPROTEIN BETA-SUBUNIT"/>
    <property type="match status" value="1"/>
</dbReference>
<dbReference type="InterPro" id="IPR033948">
    <property type="entry name" value="ETF_beta_N"/>
</dbReference>
<evidence type="ECO:0000313" key="4">
    <source>
        <dbReference type="Proteomes" id="UP000199481"/>
    </source>
</evidence>